<dbReference type="STRING" id="759272.G0S5B5"/>
<dbReference type="PANTHER" id="PTHR21355">
    <property type="entry name" value="G-PROTEIN COUPLED RECEPTOR-ASSOCIATED PROTEIN LMBRD2"/>
    <property type="match status" value="1"/>
</dbReference>
<reference evidence="9 10" key="1">
    <citation type="journal article" date="2011" name="Cell">
        <title>Insight into structure and assembly of the nuclear pore complex by utilizing the genome of a eukaryotic thermophile.</title>
        <authorList>
            <person name="Amlacher S."/>
            <person name="Sarges P."/>
            <person name="Flemming D."/>
            <person name="van Noort V."/>
            <person name="Kunze R."/>
            <person name="Devos D.P."/>
            <person name="Arumugam M."/>
            <person name="Bork P."/>
            <person name="Hurt E."/>
        </authorList>
    </citation>
    <scope>NUCLEOTIDE SEQUENCE [LARGE SCALE GENOMIC DNA]</scope>
    <source>
        <strain evidence="10">DSM 1495 / CBS 144.50 / IMI 039719</strain>
    </source>
</reference>
<evidence type="ECO:0000256" key="1">
    <source>
        <dbReference type="ARBA" id="ARBA00004141"/>
    </source>
</evidence>
<dbReference type="OMA" id="QLERICY"/>
<evidence type="ECO:0000256" key="2">
    <source>
        <dbReference type="ARBA" id="ARBA00010487"/>
    </source>
</evidence>
<keyword evidence="3 8" id="KW-0812">Transmembrane</keyword>
<dbReference type="GO" id="GO:0016020">
    <property type="term" value="C:membrane"/>
    <property type="evidence" value="ECO:0007669"/>
    <property type="project" value="UniProtKB-SubCell"/>
</dbReference>
<dbReference type="OrthoDB" id="203099at2759"/>
<feature type="transmembrane region" description="Helical" evidence="8">
    <location>
        <begin position="351"/>
        <end position="373"/>
    </location>
</feature>
<keyword evidence="5 8" id="KW-0472">Membrane</keyword>
<feature type="transmembrane region" description="Helical" evidence="8">
    <location>
        <begin position="89"/>
        <end position="109"/>
    </location>
</feature>
<feature type="coiled-coil region" evidence="6">
    <location>
        <begin position="204"/>
        <end position="231"/>
    </location>
</feature>
<feature type="compositionally biased region" description="Polar residues" evidence="7">
    <location>
        <begin position="581"/>
        <end position="598"/>
    </location>
</feature>
<name>G0S5B5_CHATD</name>
<feature type="transmembrane region" description="Helical" evidence="8">
    <location>
        <begin position="12"/>
        <end position="33"/>
    </location>
</feature>
<dbReference type="HOGENOM" id="CLU_016542_1_0_1"/>
<keyword evidence="4 8" id="KW-1133">Transmembrane helix</keyword>
<feature type="transmembrane region" description="Helical" evidence="8">
    <location>
        <begin position="497"/>
        <end position="516"/>
    </location>
</feature>
<keyword evidence="6" id="KW-0175">Coiled coil</keyword>
<evidence type="ECO:0000256" key="5">
    <source>
        <dbReference type="ARBA" id="ARBA00023136"/>
    </source>
</evidence>
<dbReference type="eggNOG" id="KOG2296">
    <property type="taxonomic scope" value="Eukaryota"/>
</dbReference>
<dbReference type="PANTHER" id="PTHR21355:SF0">
    <property type="entry name" value="G-PROTEIN COUPLED RECEPTOR-ASSOCIATED PROTEIN LMBRD2"/>
    <property type="match status" value="1"/>
</dbReference>
<proteinExistence type="inferred from homology"/>
<gene>
    <name evidence="9" type="ORF">CTHT_0024220</name>
</gene>
<protein>
    <submittedName>
        <fullName evidence="9">Uncharacterized protein</fullName>
    </submittedName>
</protein>
<comment type="subcellular location">
    <subcellularLocation>
        <location evidence="1">Membrane</location>
        <topology evidence="1">Multi-pass membrane protein</topology>
    </subcellularLocation>
</comment>
<feature type="transmembrane region" description="Helical" evidence="8">
    <location>
        <begin position="162"/>
        <end position="183"/>
    </location>
</feature>
<sequence>MPQTGPPVTSEVFAVLALAAISIIVVLILRHYLPLRTTPAYLLVPVFFALALPASMVLLVPIDLASATKSPETSAIILPHRAILVAWRIAYWLTFALTWFILPVLGEYSDSGYREPREKLEDSLRANAQYYAIMFGLGIVGLFYVFLSYGHFSTSLKSTVMALAYCWGLALAIYLMGHGLVAIPKRLVRWADVRGRLRRIYARAPKVYDKLKDAEMALEELEAQVAELSRRKGGSASLFQDWIEELVDLTNLPESQPGRVAPVAPVSASSSALPNVITAKFLASLTQRLLHARHSRTRYAAEWSRLLRSAVRTQAIVESAASKRLVFTNDPSTLWSRISPLTPYTRHLLHFYLLPFLSLALGAVLALASFVIVSSELLKPFFPHAAPIRLTVLSSGNKIALFPGQAISSLCLSYMSLATLYSLTELPLTIWRGRALVRRNTSHESAFWYASQIARLGVPLTYNFATLLGDEVYHRTVFYNFLGSGINLTPLSSWFDWLFPVFILFPVGMALGGVYGRVRRVWGAWLYADDDEELNGGEGDWLGGRALIEREVQGTRRADLFNNAYRDRSPLTPSSPIPGRSATSSPRPTTPFATSPNQSSYLSVSRVGSSRPQANTSARRTLTLGTFSRDRGRIDDPEDDDDPEREGLLSEWTHRVKNTIDTLEPPRWLSELGQGFRRPRWLAGGETLPTNRSRSSGEGPGDSFRRWFGGSSGGNTRF</sequence>
<dbReference type="InterPro" id="IPR006876">
    <property type="entry name" value="LMBR1-like_membr_prot"/>
</dbReference>
<dbReference type="Proteomes" id="UP000008066">
    <property type="component" value="Unassembled WGS sequence"/>
</dbReference>
<feature type="region of interest" description="Disordered" evidence="7">
    <location>
        <begin position="679"/>
        <end position="718"/>
    </location>
</feature>
<feature type="compositionally biased region" description="Low complexity" evidence="7">
    <location>
        <begin position="599"/>
        <end position="611"/>
    </location>
</feature>
<feature type="region of interest" description="Disordered" evidence="7">
    <location>
        <begin position="563"/>
        <end position="648"/>
    </location>
</feature>
<feature type="transmembrane region" description="Helical" evidence="8">
    <location>
        <begin position="40"/>
        <end position="62"/>
    </location>
</feature>
<evidence type="ECO:0000256" key="3">
    <source>
        <dbReference type="ARBA" id="ARBA00022692"/>
    </source>
</evidence>
<dbReference type="KEGG" id="cthr:CTHT_0024220"/>
<evidence type="ECO:0000256" key="4">
    <source>
        <dbReference type="ARBA" id="ARBA00022989"/>
    </source>
</evidence>
<evidence type="ECO:0000313" key="9">
    <source>
        <dbReference type="EMBL" id="EGS20588.1"/>
    </source>
</evidence>
<dbReference type="GeneID" id="18256460"/>
<evidence type="ECO:0000256" key="8">
    <source>
        <dbReference type="SAM" id="Phobius"/>
    </source>
</evidence>
<dbReference type="InterPro" id="IPR051584">
    <property type="entry name" value="GPCR-associated_LMBR1"/>
</dbReference>
<dbReference type="EMBL" id="GL988041">
    <property type="protein sequence ID" value="EGS20588.1"/>
    <property type="molecule type" value="Genomic_DNA"/>
</dbReference>
<dbReference type="Pfam" id="PF04791">
    <property type="entry name" value="LMBR1"/>
    <property type="match status" value="1"/>
</dbReference>
<evidence type="ECO:0000313" key="10">
    <source>
        <dbReference type="Proteomes" id="UP000008066"/>
    </source>
</evidence>
<evidence type="ECO:0000256" key="6">
    <source>
        <dbReference type="SAM" id="Coils"/>
    </source>
</evidence>
<dbReference type="RefSeq" id="XP_006692884.1">
    <property type="nucleotide sequence ID" value="XM_006692821.1"/>
</dbReference>
<organism evidence="10">
    <name type="scientific">Chaetomium thermophilum (strain DSM 1495 / CBS 144.50 / IMI 039719)</name>
    <name type="common">Thermochaetoides thermophila</name>
    <dbReference type="NCBI Taxonomy" id="759272"/>
    <lineage>
        <taxon>Eukaryota</taxon>
        <taxon>Fungi</taxon>
        <taxon>Dikarya</taxon>
        <taxon>Ascomycota</taxon>
        <taxon>Pezizomycotina</taxon>
        <taxon>Sordariomycetes</taxon>
        <taxon>Sordariomycetidae</taxon>
        <taxon>Sordariales</taxon>
        <taxon>Chaetomiaceae</taxon>
        <taxon>Thermochaetoides</taxon>
    </lineage>
</organism>
<feature type="transmembrane region" description="Helical" evidence="8">
    <location>
        <begin position="130"/>
        <end position="150"/>
    </location>
</feature>
<accession>G0S5B5</accession>
<evidence type="ECO:0000256" key="7">
    <source>
        <dbReference type="SAM" id="MobiDB-lite"/>
    </source>
</evidence>
<dbReference type="AlphaFoldDB" id="G0S5B5"/>
<keyword evidence="10" id="KW-1185">Reference proteome</keyword>
<comment type="similarity">
    <text evidence="2">Belongs to the LIMR family.</text>
</comment>
<feature type="compositionally biased region" description="Polar residues" evidence="7">
    <location>
        <begin position="612"/>
        <end position="626"/>
    </location>
</feature>